<evidence type="ECO:0000256" key="3">
    <source>
        <dbReference type="ARBA" id="ARBA00022723"/>
    </source>
</evidence>
<dbReference type="AlphaFoldDB" id="A0A060SFX4"/>
<dbReference type="PANTHER" id="PTHR45962:SF1">
    <property type="entry name" value="N-FATTY-ACYL-AMINO ACID SYNTHASE_HYDROLASE PM20D1"/>
    <property type="match status" value="1"/>
</dbReference>
<dbReference type="GO" id="GO:0000328">
    <property type="term" value="C:fungal-type vacuole lumen"/>
    <property type="evidence" value="ECO:0007669"/>
    <property type="project" value="TreeGrafter"/>
</dbReference>
<dbReference type="InterPro" id="IPR047177">
    <property type="entry name" value="Pept_M20A"/>
</dbReference>
<reference evidence="7" key="1">
    <citation type="submission" date="2014-01" db="EMBL/GenBank/DDBJ databases">
        <title>The genome of the white-rot fungus Pycnoporus cinnabarinus: a basidiomycete model with a versatile arsenal for lignocellulosic biomass breakdown.</title>
        <authorList>
            <person name="Levasseur A."/>
            <person name="Lomascolo A."/>
            <person name="Ruiz-Duenas F.J."/>
            <person name="Uzan E."/>
            <person name="Piumi F."/>
            <person name="Kues U."/>
            <person name="Ram A.F.J."/>
            <person name="Murat C."/>
            <person name="Haon M."/>
            <person name="Benoit I."/>
            <person name="Arfi Y."/>
            <person name="Chevret D."/>
            <person name="Drula E."/>
            <person name="Kwon M.J."/>
            <person name="Gouret P."/>
            <person name="Lesage-Meessen L."/>
            <person name="Lombard V."/>
            <person name="Mariette J."/>
            <person name="Noirot C."/>
            <person name="Park J."/>
            <person name="Patyshakuliyeva A."/>
            <person name="Wieneger R.A.B."/>
            <person name="Wosten H.A.B."/>
            <person name="Martin F."/>
            <person name="Coutinho P.M."/>
            <person name="de Vries R."/>
            <person name="Martinez A.T."/>
            <person name="Klopp C."/>
            <person name="Pontarotti P."/>
            <person name="Henrissat B."/>
            <person name="Record E."/>
        </authorList>
    </citation>
    <scope>NUCLEOTIDE SEQUENCE [LARGE SCALE GENOMIC DNA]</scope>
    <source>
        <strain evidence="7">BRFM137</strain>
    </source>
</reference>
<dbReference type="Proteomes" id="UP000029665">
    <property type="component" value="Unassembled WGS sequence"/>
</dbReference>
<organism evidence="7 8">
    <name type="scientific">Pycnoporus cinnabarinus</name>
    <name type="common">Cinnabar-red polypore</name>
    <name type="synonym">Trametes cinnabarina</name>
    <dbReference type="NCBI Taxonomy" id="5643"/>
    <lineage>
        <taxon>Eukaryota</taxon>
        <taxon>Fungi</taxon>
        <taxon>Dikarya</taxon>
        <taxon>Basidiomycota</taxon>
        <taxon>Agaricomycotina</taxon>
        <taxon>Agaricomycetes</taxon>
        <taxon>Polyporales</taxon>
        <taxon>Polyporaceae</taxon>
        <taxon>Trametes</taxon>
    </lineage>
</organism>
<evidence type="ECO:0000313" key="7">
    <source>
        <dbReference type="EMBL" id="CDO73270.1"/>
    </source>
</evidence>
<keyword evidence="3" id="KW-0479">Metal-binding</keyword>
<dbReference type="OMA" id="LELMAYP"/>
<dbReference type="InterPro" id="IPR011650">
    <property type="entry name" value="Peptidase_M20_dimer"/>
</dbReference>
<proteinExistence type="inferred from homology"/>
<comment type="caution">
    <text evidence="7">The sequence shown here is derived from an EMBL/GenBank/DDBJ whole genome shotgun (WGS) entry which is preliminary data.</text>
</comment>
<keyword evidence="5" id="KW-0862">Zinc</keyword>
<dbReference type="EMBL" id="CCBP010000120">
    <property type="protein sequence ID" value="CDO73270.1"/>
    <property type="molecule type" value="Genomic_DNA"/>
</dbReference>
<dbReference type="GO" id="GO:0051603">
    <property type="term" value="P:proteolysis involved in protein catabolic process"/>
    <property type="evidence" value="ECO:0007669"/>
    <property type="project" value="TreeGrafter"/>
</dbReference>
<evidence type="ECO:0000259" key="6">
    <source>
        <dbReference type="Pfam" id="PF07687"/>
    </source>
</evidence>
<accession>A0A060SFX4</accession>
<evidence type="ECO:0000313" key="8">
    <source>
        <dbReference type="Proteomes" id="UP000029665"/>
    </source>
</evidence>
<evidence type="ECO:0000256" key="4">
    <source>
        <dbReference type="ARBA" id="ARBA00022801"/>
    </source>
</evidence>
<dbReference type="OrthoDB" id="3064516at2759"/>
<sequence>MLAALLTEIEDNPHPTLLRRHSSTYNATQCLATYAPSFPAELRRLAREAERSDDALALLTDALLEEYGAAYEVLLRTTQAVDLIEGGVKVNALPERAAAIVNHRIVQESSVEALESRLAELLRPLASRFNLTMDAFGRTVLPASVSPSTATNMTSKGHLSINVAFGYALGPSPVTPSGSKDPYQVLAGTIRSAIADSPRMAGTNIRGVIVVPQIEHGNTGGYRGQVNEEGYGQSE</sequence>
<evidence type="ECO:0000256" key="1">
    <source>
        <dbReference type="ARBA" id="ARBA00006247"/>
    </source>
</evidence>
<keyword evidence="8" id="KW-1185">Reference proteome</keyword>
<name>A0A060SFX4_PYCCI</name>
<dbReference type="SUPFAM" id="SSF55031">
    <property type="entry name" value="Bacterial exopeptidase dimerisation domain"/>
    <property type="match status" value="1"/>
</dbReference>
<gene>
    <name evidence="7" type="ORF">BN946_scf185008.g32</name>
</gene>
<feature type="domain" description="Peptidase M20 dimerisation" evidence="6">
    <location>
        <begin position="46"/>
        <end position="126"/>
    </location>
</feature>
<keyword evidence="4" id="KW-0378">Hydrolase</keyword>
<dbReference type="Gene3D" id="3.30.70.360">
    <property type="match status" value="1"/>
</dbReference>
<evidence type="ECO:0000256" key="2">
    <source>
        <dbReference type="ARBA" id="ARBA00022670"/>
    </source>
</evidence>
<protein>
    <recommendedName>
        <fullName evidence="6">Peptidase M20 dimerisation domain-containing protein</fullName>
    </recommendedName>
</protein>
<comment type="similarity">
    <text evidence="1">Belongs to the peptidase M20A family.</text>
</comment>
<dbReference type="STRING" id="5643.A0A060SFX4"/>
<keyword evidence="2" id="KW-0645">Protease</keyword>
<evidence type="ECO:0000256" key="5">
    <source>
        <dbReference type="ARBA" id="ARBA00022833"/>
    </source>
</evidence>
<dbReference type="GO" id="GO:0004180">
    <property type="term" value="F:carboxypeptidase activity"/>
    <property type="evidence" value="ECO:0007669"/>
    <property type="project" value="TreeGrafter"/>
</dbReference>
<dbReference type="PANTHER" id="PTHR45962">
    <property type="entry name" value="N-FATTY-ACYL-AMINO ACID SYNTHASE/HYDROLASE PM20D1"/>
    <property type="match status" value="1"/>
</dbReference>
<dbReference type="InterPro" id="IPR036264">
    <property type="entry name" value="Bact_exopeptidase_dim_dom"/>
</dbReference>
<dbReference type="Pfam" id="PF07687">
    <property type="entry name" value="M20_dimer"/>
    <property type="match status" value="1"/>
</dbReference>
<dbReference type="HOGENOM" id="CLU_1180722_0_0_1"/>
<dbReference type="GO" id="GO:0046872">
    <property type="term" value="F:metal ion binding"/>
    <property type="evidence" value="ECO:0007669"/>
    <property type="project" value="UniProtKB-KW"/>
</dbReference>